<reference evidence="5 6" key="1">
    <citation type="submission" date="2024-01" db="EMBL/GenBank/DDBJ databases">
        <title>The genomes of 5 underutilized Papilionoideae crops provide insights into root nodulation and disease resistanc.</title>
        <authorList>
            <person name="Jiang F."/>
        </authorList>
    </citation>
    <scope>NUCLEOTIDE SEQUENCE [LARGE SCALE GENOMIC DNA]</scope>
    <source>
        <strain evidence="5">LVBAO_FW01</strain>
        <tissue evidence="5">Leaves</tissue>
    </source>
</reference>
<keyword evidence="3" id="KW-0472">Membrane</keyword>
<gene>
    <name evidence="5" type="ORF">VNO77_43735</name>
</gene>
<evidence type="ECO:0000256" key="2">
    <source>
        <dbReference type="ARBA" id="ARBA00022734"/>
    </source>
</evidence>
<evidence type="ECO:0000313" key="6">
    <source>
        <dbReference type="Proteomes" id="UP001367508"/>
    </source>
</evidence>
<organism evidence="5 6">
    <name type="scientific">Canavalia gladiata</name>
    <name type="common">Sword bean</name>
    <name type="synonym">Dolichos gladiatus</name>
    <dbReference type="NCBI Taxonomy" id="3824"/>
    <lineage>
        <taxon>Eukaryota</taxon>
        <taxon>Viridiplantae</taxon>
        <taxon>Streptophyta</taxon>
        <taxon>Embryophyta</taxon>
        <taxon>Tracheophyta</taxon>
        <taxon>Spermatophyta</taxon>
        <taxon>Magnoliopsida</taxon>
        <taxon>eudicotyledons</taxon>
        <taxon>Gunneridae</taxon>
        <taxon>Pentapetalae</taxon>
        <taxon>rosids</taxon>
        <taxon>fabids</taxon>
        <taxon>Fabales</taxon>
        <taxon>Fabaceae</taxon>
        <taxon>Papilionoideae</taxon>
        <taxon>50 kb inversion clade</taxon>
        <taxon>NPAAA clade</taxon>
        <taxon>indigoferoid/millettioid clade</taxon>
        <taxon>Phaseoleae</taxon>
        <taxon>Canavalia</taxon>
    </lineage>
</organism>
<keyword evidence="3" id="KW-1133">Transmembrane helix</keyword>
<comment type="caution">
    <text evidence="5">The sequence shown here is derived from an EMBL/GenBank/DDBJ whole genome shotgun (WGS) entry which is preliminary data.</text>
</comment>
<evidence type="ECO:0000256" key="3">
    <source>
        <dbReference type="SAM" id="Phobius"/>
    </source>
</evidence>
<dbReference type="EMBL" id="JAYMYQ010000011">
    <property type="protein sequence ID" value="KAK7305823.1"/>
    <property type="molecule type" value="Genomic_DNA"/>
</dbReference>
<dbReference type="PANTHER" id="PTHR32401">
    <property type="entry name" value="CONCANAVALIN A-LIKE LECTIN FAMILY PROTEIN"/>
    <property type="match status" value="1"/>
</dbReference>
<evidence type="ECO:0000313" key="5">
    <source>
        <dbReference type="EMBL" id="KAK7305823.1"/>
    </source>
</evidence>
<dbReference type="SUPFAM" id="SSF49899">
    <property type="entry name" value="Concanavalin A-like lectins/glucanases"/>
    <property type="match status" value="1"/>
</dbReference>
<protein>
    <recommendedName>
        <fullName evidence="4">Legume lectin domain-containing protein</fullName>
    </recommendedName>
</protein>
<dbReference type="PANTHER" id="PTHR32401:SF15">
    <property type="entry name" value="L-TYPE LECTIN-DOMAIN CONTAINING RECEPTOR KINASE VIII.2-LIKE"/>
    <property type="match status" value="1"/>
</dbReference>
<keyword evidence="3" id="KW-0812">Transmembrane</keyword>
<dbReference type="GO" id="GO:0030246">
    <property type="term" value="F:carbohydrate binding"/>
    <property type="evidence" value="ECO:0007669"/>
    <property type="project" value="UniProtKB-KW"/>
</dbReference>
<evidence type="ECO:0000256" key="1">
    <source>
        <dbReference type="ARBA" id="ARBA00007606"/>
    </source>
</evidence>
<dbReference type="AlphaFoldDB" id="A0AAN9PQA5"/>
<comment type="similarity">
    <text evidence="1">Belongs to the leguminous lectin family.</text>
</comment>
<dbReference type="InterPro" id="IPR001220">
    <property type="entry name" value="Legume_lectin_dom"/>
</dbReference>
<dbReference type="InterPro" id="IPR050258">
    <property type="entry name" value="Leguminous_Lectin"/>
</dbReference>
<sequence>MRHSQLGFSSTIHITGIQAAKGGKHYVNSSHIELLVSKFPAINTDRCYMRERERQRDRERESVVIPSKRRGMVTFSLFVFCSLIFLVQPSSSQHSPNFDPDIHLFGDAHIVVSDGAASHVNLTRPSHSSSGLLLRRKPLTFADTTSLSIEFSFSISPSAGDGLLLLLVPGDFSFFFSHNGSFGVSLEKKYVGVEFDTSKDENVGDVNANHVGIDVGSLTSVAVANVSSVNLALNGGKKLNAWVDYEAGSKVLEVRLSKWGEPRSSLPIVSHSIDFFKIWGRNPVFVGISSSNDPNSVQVVSVYSWNVTLRKVSNSLHSLPADPRGLNDRKTKFCPLTVLAGVIFGTGCLALVTFLVLFLWVIFFQRREDESLVKIPDHPSDIRYERIDVAVDKNTDDDQSKKASEDFKDIKRFQGLMPGNFKGYRRCKGDCFVPDLYLIGNLTLLIEPFDSSDSWLHVEDLYLDTLMQYSNLMDYLNLKKYNQLH</sequence>
<proteinExistence type="inferred from homology"/>
<feature type="transmembrane region" description="Helical" evidence="3">
    <location>
        <begin position="338"/>
        <end position="364"/>
    </location>
</feature>
<accession>A0AAN9PQA5</accession>
<dbReference type="CDD" id="cd06899">
    <property type="entry name" value="lectin_legume_LecRK_Arcelin_ConA"/>
    <property type="match status" value="1"/>
</dbReference>
<dbReference type="Proteomes" id="UP001367508">
    <property type="component" value="Unassembled WGS sequence"/>
</dbReference>
<name>A0AAN9PQA5_CANGL</name>
<dbReference type="InterPro" id="IPR013320">
    <property type="entry name" value="ConA-like_dom_sf"/>
</dbReference>
<dbReference type="Pfam" id="PF00139">
    <property type="entry name" value="Lectin_legB"/>
    <property type="match status" value="1"/>
</dbReference>
<keyword evidence="6" id="KW-1185">Reference proteome</keyword>
<keyword evidence="2" id="KW-0430">Lectin</keyword>
<dbReference type="Gene3D" id="2.60.120.200">
    <property type="match status" value="1"/>
</dbReference>
<feature type="domain" description="Legume lectin" evidence="4">
    <location>
        <begin position="98"/>
        <end position="317"/>
    </location>
</feature>
<evidence type="ECO:0000259" key="4">
    <source>
        <dbReference type="Pfam" id="PF00139"/>
    </source>
</evidence>